<evidence type="ECO:0000313" key="2">
    <source>
        <dbReference type="EMBL" id="KAK9701583.1"/>
    </source>
</evidence>
<accession>A0AAW1JDZ0</accession>
<evidence type="ECO:0000256" key="1">
    <source>
        <dbReference type="SAM" id="MobiDB-lite"/>
    </source>
</evidence>
<protein>
    <submittedName>
        <fullName evidence="2">Uncharacterized protein</fullName>
    </submittedName>
</protein>
<evidence type="ECO:0000313" key="3">
    <source>
        <dbReference type="Proteomes" id="UP001458880"/>
    </source>
</evidence>
<feature type="region of interest" description="Disordered" evidence="1">
    <location>
        <begin position="238"/>
        <end position="270"/>
    </location>
</feature>
<reference evidence="2 3" key="1">
    <citation type="journal article" date="2024" name="BMC Genomics">
        <title>De novo assembly and annotation of Popillia japonica's genome with initial clues to its potential as an invasive pest.</title>
        <authorList>
            <person name="Cucini C."/>
            <person name="Boschi S."/>
            <person name="Funari R."/>
            <person name="Cardaioli E."/>
            <person name="Iannotti N."/>
            <person name="Marturano G."/>
            <person name="Paoli F."/>
            <person name="Bruttini M."/>
            <person name="Carapelli A."/>
            <person name="Frati F."/>
            <person name="Nardi F."/>
        </authorList>
    </citation>
    <scope>NUCLEOTIDE SEQUENCE [LARGE SCALE GENOMIC DNA]</scope>
    <source>
        <strain evidence="2">DMR45628</strain>
    </source>
</reference>
<proteinExistence type="predicted"/>
<dbReference type="EMBL" id="JASPKY010000411">
    <property type="protein sequence ID" value="KAK9701583.1"/>
    <property type="molecule type" value="Genomic_DNA"/>
</dbReference>
<name>A0AAW1JDZ0_POPJA</name>
<feature type="compositionally biased region" description="Low complexity" evidence="1">
    <location>
        <begin position="247"/>
        <end position="261"/>
    </location>
</feature>
<organism evidence="2 3">
    <name type="scientific">Popillia japonica</name>
    <name type="common">Japanese beetle</name>
    <dbReference type="NCBI Taxonomy" id="7064"/>
    <lineage>
        <taxon>Eukaryota</taxon>
        <taxon>Metazoa</taxon>
        <taxon>Ecdysozoa</taxon>
        <taxon>Arthropoda</taxon>
        <taxon>Hexapoda</taxon>
        <taxon>Insecta</taxon>
        <taxon>Pterygota</taxon>
        <taxon>Neoptera</taxon>
        <taxon>Endopterygota</taxon>
        <taxon>Coleoptera</taxon>
        <taxon>Polyphaga</taxon>
        <taxon>Scarabaeiformia</taxon>
        <taxon>Scarabaeidae</taxon>
        <taxon>Rutelinae</taxon>
        <taxon>Popillia</taxon>
    </lineage>
</organism>
<sequence>MQLSQVDPYSTIENLIQLVAIRNSPAYTTNERSGSMGCASSNPIVQGGKQFVESAKESVTDAVHKGEHMLHDAGDVAKEGFEDVKEAIGAAVTSAESGISNIVEKVGTTFSSGQKEATEKAATVSEEIHNKTNETVNVAETAVTEAVSNVVQVIPTATDVSSKLEDVKEFVRIQSNHNKLKRDMSLTDEFGEIVAADSTTIDDASLRVEDLEDDTHPTTLMDTIDSNYKDMKRKAEDLMTNNGLQLQEQQQSPKKSSPPSSEEQHLTKEE</sequence>
<comment type="caution">
    <text evidence="2">The sequence shown here is derived from an EMBL/GenBank/DDBJ whole genome shotgun (WGS) entry which is preliminary data.</text>
</comment>
<gene>
    <name evidence="2" type="ORF">QE152_g30496</name>
</gene>
<dbReference type="AlphaFoldDB" id="A0AAW1JDZ0"/>
<keyword evidence="3" id="KW-1185">Reference proteome</keyword>
<dbReference type="Proteomes" id="UP001458880">
    <property type="component" value="Unassembled WGS sequence"/>
</dbReference>